<evidence type="ECO:0000313" key="3">
    <source>
        <dbReference type="Proteomes" id="UP001165190"/>
    </source>
</evidence>
<dbReference type="PANTHER" id="PTHR46235">
    <property type="entry name" value="PHD FINGER-CONTAINING PROTEIN DDB_G0268158"/>
    <property type="match status" value="1"/>
</dbReference>
<accession>A0A9W7I325</accession>
<dbReference type="InterPro" id="IPR058939">
    <property type="entry name" value="Mtase_EDM2"/>
</dbReference>
<sequence>MNVNLDELPDGSRLIMGLSPPFVVKAFLANKALTFRPKLIVLIVPRETRRLDEKEAYDLIWEDDRVLSGKSFYLPGSVDVEDKQLEHWNKKAPLLYLWSHKAIAQHHGHAYYGPEELDGSEHNAKEVGFNYLMQEKHNWYADFSLDVHACGGISRILDGVPEVTDGFESEGRRGKQLEGQFPGSSSIWMNNDLSKQQIHNNVIEAQHEQEGLHIDTNELENQDPPERNIAPAAVRRGMRERRLPKGLTDFILY</sequence>
<dbReference type="AlphaFoldDB" id="A0A9W7I325"/>
<dbReference type="PANTHER" id="PTHR46235:SF13">
    <property type="entry name" value="EDM2-LIKE PROTEIN1"/>
    <property type="match status" value="1"/>
</dbReference>
<reference evidence="2" key="1">
    <citation type="submission" date="2023-05" db="EMBL/GenBank/DDBJ databases">
        <title>Genome and transcriptome analyses reveal genes involved in the formation of fine ridges on petal epidermal cells in Hibiscus trionum.</title>
        <authorList>
            <person name="Koshimizu S."/>
            <person name="Masuda S."/>
            <person name="Ishii T."/>
            <person name="Shirasu K."/>
            <person name="Hoshino A."/>
            <person name="Arita M."/>
        </authorList>
    </citation>
    <scope>NUCLEOTIDE SEQUENCE</scope>
    <source>
        <strain evidence="2">Hamamatsu line</strain>
    </source>
</reference>
<dbReference type="Proteomes" id="UP001165190">
    <property type="component" value="Unassembled WGS sequence"/>
</dbReference>
<organism evidence="2 3">
    <name type="scientific">Hibiscus trionum</name>
    <name type="common">Flower of an hour</name>
    <dbReference type="NCBI Taxonomy" id="183268"/>
    <lineage>
        <taxon>Eukaryota</taxon>
        <taxon>Viridiplantae</taxon>
        <taxon>Streptophyta</taxon>
        <taxon>Embryophyta</taxon>
        <taxon>Tracheophyta</taxon>
        <taxon>Spermatophyta</taxon>
        <taxon>Magnoliopsida</taxon>
        <taxon>eudicotyledons</taxon>
        <taxon>Gunneridae</taxon>
        <taxon>Pentapetalae</taxon>
        <taxon>rosids</taxon>
        <taxon>malvids</taxon>
        <taxon>Malvales</taxon>
        <taxon>Malvaceae</taxon>
        <taxon>Malvoideae</taxon>
        <taxon>Hibiscus</taxon>
    </lineage>
</organism>
<evidence type="ECO:0000313" key="2">
    <source>
        <dbReference type="EMBL" id="GMI86650.1"/>
    </source>
</evidence>
<evidence type="ECO:0000259" key="1">
    <source>
        <dbReference type="Pfam" id="PF26055"/>
    </source>
</evidence>
<dbReference type="Pfam" id="PF26055">
    <property type="entry name" value="Mtase_EDM2"/>
    <property type="match status" value="1"/>
</dbReference>
<comment type="caution">
    <text evidence="2">The sequence shown here is derived from an EMBL/GenBank/DDBJ whole genome shotgun (WGS) entry which is preliminary data.</text>
</comment>
<gene>
    <name evidence="2" type="ORF">HRI_002334300</name>
</gene>
<keyword evidence="3" id="KW-1185">Reference proteome</keyword>
<dbReference type="OrthoDB" id="21264at2759"/>
<feature type="domain" description="DM2" evidence="1">
    <location>
        <begin position="1"/>
        <end position="108"/>
    </location>
</feature>
<dbReference type="EMBL" id="BSYR01000021">
    <property type="protein sequence ID" value="GMI86650.1"/>
    <property type="molecule type" value="Genomic_DNA"/>
</dbReference>
<proteinExistence type="predicted"/>
<name>A0A9W7I325_HIBTR</name>
<protein>
    <recommendedName>
        <fullName evidence="1">DM2 domain-containing protein</fullName>
    </recommendedName>
</protein>